<keyword evidence="2" id="KW-1185">Reference proteome</keyword>
<name>A0ACC3N4X8_9PEZI</name>
<gene>
    <name evidence="1" type="ORF">LTR37_011020</name>
</gene>
<evidence type="ECO:0000313" key="2">
    <source>
        <dbReference type="Proteomes" id="UP001281147"/>
    </source>
</evidence>
<organism evidence="1 2">
    <name type="scientific">Vermiconidia calcicola</name>
    <dbReference type="NCBI Taxonomy" id="1690605"/>
    <lineage>
        <taxon>Eukaryota</taxon>
        <taxon>Fungi</taxon>
        <taxon>Dikarya</taxon>
        <taxon>Ascomycota</taxon>
        <taxon>Pezizomycotina</taxon>
        <taxon>Dothideomycetes</taxon>
        <taxon>Dothideomycetidae</taxon>
        <taxon>Mycosphaerellales</taxon>
        <taxon>Extremaceae</taxon>
        <taxon>Vermiconidia</taxon>
    </lineage>
</organism>
<dbReference type="Proteomes" id="UP001281147">
    <property type="component" value="Unassembled WGS sequence"/>
</dbReference>
<protein>
    <submittedName>
        <fullName evidence="1">Uncharacterized protein</fullName>
    </submittedName>
</protein>
<reference evidence="1" key="1">
    <citation type="submission" date="2023-07" db="EMBL/GenBank/DDBJ databases">
        <title>Black Yeasts Isolated from many extreme environments.</title>
        <authorList>
            <person name="Coleine C."/>
            <person name="Stajich J.E."/>
            <person name="Selbmann L."/>
        </authorList>
    </citation>
    <scope>NUCLEOTIDE SEQUENCE</scope>
    <source>
        <strain evidence="1">CCFEE 5714</strain>
    </source>
</reference>
<accession>A0ACC3N4X8</accession>
<dbReference type="EMBL" id="JAUTXU010000094">
    <property type="protein sequence ID" value="KAK3709282.1"/>
    <property type="molecule type" value="Genomic_DNA"/>
</dbReference>
<proteinExistence type="predicted"/>
<comment type="caution">
    <text evidence="1">The sequence shown here is derived from an EMBL/GenBank/DDBJ whole genome shotgun (WGS) entry which is preliminary data.</text>
</comment>
<sequence>MANVRMANIRNARIRIANNTTAEIAVIDARSGSLRIINTRIGNTRVAITRRRSQWPRIYCVERDSEGQDQNQPRCNFCVENAIIHICEVRDEHMQKMKALLVQKRAEANELYKTVLWRQYCILPNEYAPQAVIQATETKFSEGTMRPIHSPPWAWVVEVMQNIEDMREATGNEMEESLARPDADTPVNERILTPWREVAVWLLHHGSYKGCRERLGLLGEVLGLEVKGKYWDRWLEVGYEAGEHE</sequence>
<evidence type="ECO:0000313" key="1">
    <source>
        <dbReference type="EMBL" id="KAK3709282.1"/>
    </source>
</evidence>